<feature type="non-terminal residue" evidence="1">
    <location>
        <position position="308"/>
    </location>
</feature>
<keyword evidence="2" id="KW-1185">Reference proteome</keyword>
<protein>
    <submittedName>
        <fullName evidence="1">Uncharacterized protein</fullName>
    </submittedName>
</protein>
<gene>
    <name evidence="1" type="ORF">PGIGA_G00210580</name>
</gene>
<evidence type="ECO:0000313" key="1">
    <source>
        <dbReference type="EMBL" id="MCI4378031.1"/>
    </source>
</evidence>
<dbReference type="Proteomes" id="UP000829447">
    <property type="component" value="Linkage Group LG5"/>
</dbReference>
<reference evidence="1 2" key="1">
    <citation type="journal article" date="2022" name="bioRxiv">
        <title>An ancient truncated duplication of the anti-Mullerian hormone receptor type 2 gene is a potential conserved master sex determinant in the Pangasiidae catfish family.</title>
        <authorList>
            <person name="Wen M."/>
            <person name="Pan Q."/>
            <person name="Jouanno E."/>
            <person name="Montfort J."/>
            <person name="Zahm M."/>
            <person name="Cabau C."/>
            <person name="Klopp C."/>
            <person name="Iampietro C."/>
            <person name="Roques C."/>
            <person name="Bouchez O."/>
            <person name="Castinel A."/>
            <person name="Donnadieu C."/>
            <person name="Parrinello H."/>
            <person name="Poncet C."/>
            <person name="Belmonte E."/>
            <person name="Gautier V."/>
            <person name="Avarre J.-C."/>
            <person name="Dugue R."/>
            <person name="Gustiano R."/>
            <person name="Ha T.T.T."/>
            <person name="Campet M."/>
            <person name="Sriphairoj K."/>
            <person name="Ribolli J."/>
            <person name="de Almeida F.L."/>
            <person name="Desvignes T."/>
            <person name="Postlethwait J.H."/>
            <person name="Bucao C.F."/>
            <person name="Robinson-Rechavi M."/>
            <person name="Bobe J."/>
            <person name="Herpin A."/>
            <person name="Guiguen Y."/>
        </authorList>
    </citation>
    <scope>NUCLEOTIDE SEQUENCE [LARGE SCALE GENOMIC DNA]</scope>
    <source>
        <strain evidence="1">YG-Dec2019</strain>
    </source>
</reference>
<evidence type="ECO:0000313" key="2">
    <source>
        <dbReference type="Proteomes" id="UP000829447"/>
    </source>
</evidence>
<organism evidence="1 2">
    <name type="scientific">Pangasianodon gigas</name>
    <name type="common">Mekong giant catfish</name>
    <name type="synonym">Pangasius gigas</name>
    <dbReference type="NCBI Taxonomy" id="30993"/>
    <lineage>
        <taxon>Eukaryota</taxon>
        <taxon>Metazoa</taxon>
        <taxon>Chordata</taxon>
        <taxon>Craniata</taxon>
        <taxon>Vertebrata</taxon>
        <taxon>Euteleostomi</taxon>
        <taxon>Actinopterygii</taxon>
        <taxon>Neopterygii</taxon>
        <taxon>Teleostei</taxon>
        <taxon>Ostariophysi</taxon>
        <taxon>Siluriformes</taxon>
        <taxon>Pangasiidae</taxon>
        <taxon>Pangasianodon</taxon>
    </lineage>
</organism>
<proteinExistence type="predicted"/>
<dbReference type="EMBL" id="CM040458">
    <property type="protein sequence ID" value="MCI4378031.1"/>
    <property type="molecule type" value="Genomic_DNA"/>
</dbReference>
<name>A0ACC5WGM6_PANGG</name>
<sequence>MSKPQKSHKAMGDKEWMSRLRRFASTGVWPSEAGNRPAPRQKKWYDLFQRIYKCPAQAHGQTSLFGGVQSCLCGFHLPRGTSDQPASTSGAVPTPTSAQTTRRPPLNISMFTKPRFGGTHSAAAKPNINIPRRKLGHQPSSASSPLSESASPSPSDSVTASTHPSSTLKASSFPPSTVRASPSPSESVRARPSPSESRDPITSAAPSGVPASAPPAPDDGSGSVSSLPPEMRKTIPLQDQRWIASRLYHGGRLWSGLKLWYEPPVPSLIYHQAPLPDRFFTHRLLVWMPYHLWKVRLFCPVCGKQLTG</sequence>
<comment type="caution">
    <text evidence="1">The sequence shown here is derived from an EMBL/GenBank/DDBJ whole genome shotgun (WGS) entry which is preliminary data.</text>
</comment>
<accession>A0ACC5WGM6</accession>